<keyword evidence="2" id="KW-1185">Reference proteome</keyword>
<evidence type="ECO:0000313" key="1">
    <source>
        <dbReference type="EMBL" id="GGR23293.1"/>
    </source>
</evidence>
<dbReference type="AlphaFoldDB" id="A0A918F9Z5"/>
<proteinExistence type="predicted"/>
<protein>
    <submittedName>
        <fullName evidence="1">Uncharacterized protein</fullName>
    </submittedName>
</protein>
<organism evidence="1 2">
    <name type="scientific">Agromyces mediolanus</name>
    <name type="common">Corynebacterium mediolanum</name>
    <dbReference type="NCBI Taxonomy" id="41986"/>
    <lineage>
        <taxon>Bacteria</taxon>
        <taxon>Bacillati</taxon>
        <taxon>Actinomycetota</taxon>
        <taxon>Actinomycetes</taxon>
        <taxon>Micrococcales</taxon>
        <taxon>Microbacteriaceae</taxon>
        <taxon>Agromyces</taxon>
    </lineage>
</organism>
<dbReference type="EMBL" id="BMRJ01000001">
    <property type="protein sequence ID" value="GGR23293.1"/>
    <property type="molecule type" value="Genomic_DNA"/>
</dbReference>
<accession>A0A918F9Z5</accession>
<comment type="caution">
    <text evidence="1">The sequence shown here is derived from an EMBL/GenBank/DDBJ whole genome shotgun (WGS) entry which is preliminary data.</text>
</comment>
<gene>
    <name evidence="1" type="ORF">GCM10010196_16350</name>
</gene>
<reference evidence="1" key="2">
    <citation type="submission" date="2020-09" db="EMBL/GenBank/DDBJ databases">
        <authorList>
            <person name="Sun Q."/>
            <person name="Ohkuma M."/>
        </authorList>
    </citation>
    <scope>NUCLEOTIDE SEQUENCE</scope>
    <source>
        <strain evidence="1">JCM 3346</strain>
    </source>
</reference>
<sequence>MRSDRRVDSAELAALVARPEQQAHAARTVLDAQDLGFGEVQLSGSGKRVTHDRVHARHVARRGATTFIAHW</sequence>
<evidence type="ECO:0000313" key="2">
    <source>
        <dbReference type="Proteomes" id="UP000610303"/>
    </source>
</evidence>
<reference evidence="1" key="1">
    <citation type="journal article" date="2014" name="Int. J. Syst. Evol. Microbiol.">
        <title>Complete genome sequence of Corynebacterium casei LMG S-19264T (=DSM 44701T), isolated from a smear-ripened cheese.</title>
        <authorList>
            <consortium name="US DOE Joint Genome Institute (JGI-PGF)"/>
            <person name="Walter F."/>
            <person name="Albersmeier A."/>
            <person name="Kalinowski J."/>
            <person name="Ruckert C."/>
        </authorList>
    </citation>
    <scope>NUCLEOTIDE SEQUENCE</scope>
    <source>
        <strain evidence="1">JCM 3346</strain>
    </source>
</reference>
<name>A0A918F9Z5_AGRME</name>
<dbReference type="Proteomes" id="UP000610303">
    <property type="component" value="Unassembled WGS sequence"/>
</dbReference>